<dbReference type="InterPro" id="IPR023772">
    <property type="entry name" value="DNA-bd_HTH_TetR-type_CS"/>
</dbReference>
<dbReference type="PANTHER" id="PTHR43479">
    <property type="entry name" value="ACREF/ENVCD OPERON REPRESSOR-RELATED"/>
    <property type="match status" value="1"/>
</dbReference>
<dbReference type="Gene3D" id="1.10.357.10">
    <property type="entry name" value="Tetracycline Repressor, domain 2"/>
    <property type="match status" value="1"/>
</dbReference>
<evidence type="ECO:0000256" key="3">
    <source>
        <dbReference type="PROSITE-ProRule" id="PRU00335"/>
    </source>
</evidence>
<feature type="DNA-binding region" description="H-T-H motif" evidence="3">
    <location>
        <begin position="24"/>
        <end position="43"/>
    </location>
</feature>
<dbReference type="Pfam" id="PF00440">
    <property type="entry name" value="TetR_N"/>
    <property type="match status" value="1"/>
</dbReference>
<dbReference type="InterPro" id="IPR001647">
    <property type="entry name" value="HTH_TetR"/>
</dbReference>
<dbReference type="PRINTS" id="PR00455">
    <property type="entry name" value="HTHTETR"/>
</dbReference>
<evidence type="ECO:0000256" key="1">
    <source>
        <dbReference type="ARBA" id="ARBA00022491"/>
    </source>
</evidence>
<evidence type="ECO:0000259" key="4">
    <source>
        <dbReference type="PROSITE" id="PS50977"/>
    </source>
</evidence>
<accession>A0ABV8WQQ5</accession>
<dbReference type="PROSITE" id="PS01081">
    <property type="entry name" value="HTH_TETR_1"/>
    <property type="match status" value="1"/>
</dbReference>
<dbReference type="PANTHER" id="PTHR43479:SF22">
    <property type="entry name" value="TRANSCRIPTIONAL REGULATOR, TETR FAMILY"/>
    <property type="match status" value="1"/>
</dbReference>
<feature type="domain" description="HTH tetR-type" evidence="4">
    <location>
        <begin position="1"/>
        <end position="61"/>
    </location>
</feature>
<gene>
    <name evidence="5" type="ORF">ACFOY7_03415</name>
</gene>
<dbReference type="RefSeq" id="WP_390249400.1">
    <property type="nucleotide sequence ID" value="NZ_JBHSDT010000003.1"/>
</dbReference>
<name>A0ABV8WQQ5_9BACI</name>
<dbReference type="InterPro" id="IPR009057">
    <property type="entry name" value="Homeodomain-like_sf"/>
</dbReference>
<evidence type="ECO:0000256" key="2">
    <source>
        <dbReference type="ARBA" id="ARBA00023125"/>
    </source>
</evidence>
<organism evidence="5 6">
    <name type="scientific">Gracilibacillus xinjiangensis</name>
    <dbReference type="NCBI Taxonomy" id="1193282"/>
    <lineage>
        <taxon>Bacteria</taxon>
        <taxon>Bacillati</taxon>
        <taxon>Bacillota</taxon>
        <taxon>Bacilli</taxon>
        <taxon>Bacillales</taxon>
        <taxon>Bacillaceae</taxon>
        <taxon>Gracilibacillus</taxon>
    </lineage>
</organism>
<proteinExistence type="predicted"/>
<reference evidence="6" key="1">
    <citation type="journal article" date="2019" name="Int. J. Syst. Evol. Microbiol.">
        <title>The Global Catalogue of Microorganisms (GCM) 10K type strain sequencing project: providing services to taxonomists for standard genome sequencing and annotation.</title>
        <authorList>
            <consortium name="The Broad Institute Genomics Platform"/>
            <consortium name="The Broad Institute Genome Sequencing Center for Infectious Disease"/>
            <person name="Wu L."/>
            <person name="Ma J."/>
        </authorList>
    </citation>
    <scope>NUCLEOTIDE SEQUENCE [LARGE SCALE GENOMIC DNA]</scope>
    <source>
        <strain evidence="6">CCUG 37865</strain>
    </source>
</reference>
<evidence type="ECO:0000313" key="6">
    <source>
        <dbReference type="Proteomes" id="UP001595882"/>
    </source>
</evidence>
<dbReference type="Proteomes" id="UP001595882">
    <property type="component" value="Unassembled WGS sequence"/>
</dbReference>
<keyword evidence="6" id="KW-1185">Reference proteome</keyword>
<dbReference type="SUPFAM" id="SSF46689">
    <property type="entry name" value="Homeodomain-like"/>
    <property type="match status" value="1"/>
</dbReference>
<keyword evidence="1" id="KW-0678">Repressor</keyword>
<dbReference type="EMBL" id="JBHSDT010000003">
    <property type="protein sequence ID" value="MFC4402120.1"/>
    <property type="molecule type" value="Genomic_DNA"/>
</dbReference>
<keyword evidence="2 3" id="KW-0238">DNA-binding</keyword>
<dbReference type="InterPro" id="IPR050624">
    <property type="entry name" value="HTH-type_Tx_Regulator"/>
</dbReference>
<sequence length="278" mass="32704">MHKKAEITKVALGLFAEKGFNETSVKEIADAAQISKGSFYKYFSSKLALMLDLIEEYHHKIIERMNEFDWSKETNNHSLATYIELEIKAWIEHQSFFYVLFKEFPPKADHEITERIEKLQQTTVNNHREIFSHIYGNTLDNYLSDLVLILDGIMRESIIQLIIHKQQDISPASIARWISHHLHSIIQHVEEKEPLLQYSKEDSIPELFQDVKELINRISNNEEKTKYKETLSLIESEWMKSDSNKTLIEALLLFLKQNKDFKIKIWQLEQLLLQGEGS</sequence>
<comment type="caution">
    <text evidence="5">The sequence shown here is derived from an EMBL/GenBank/DDBJ whole genome shotgun (WGS) entry which is preliminary data.</text>
</comment>
<evidence type="ECO:0000313" key="5">
    <source>
        <dbReference type="EMBL" id="MFC4402120.1"/>
    </source>
</evidence>
<protein>
    <submittedName>
        <fullName evidence="5">TetR/AcrR family transcriptional regulator</fullName>
    </submittedName>
</protein>
<dbReference type="PROSITE" id="PS50977">
    <property type="entry name" value="HTH_TETR_2"/>
    <property type="match status" value="1"/>
</dbReference>